<accession>A0AAE6ZDU9</accession>
<feature type="compositionally biased region" description="Low complexity" evidence="1">
    <location>
        <begin position="138"/>
        <end position="153"/>
    </location>
</feature>
<dbReference type="RefSeq" id="WP_168803412.1">
    <property type="nucleotide sequence ID" value="NZ_CP051205.1"/>
</dbReference>
<dbReference type="InterPro" id="IPR037053">
    <property type="entry name" value="Phage_tail_collar_dom_sf"/>
</dbReference>
<dbReference type="AlphaFoldDB" id="A0AAE6ZDU9"/>
<dbReference type="Pfam" id="PF07484">
    <property type="entry name" value="Collar"/>
    <property type="match status" value="1"/>
</dbReference>
<proteinExistence type="predicted"/>
<gene>
    <name evidence="3" type="ORF">HF329_07450</name>
</gene>
<evidence type="ECO:0000259" key="2">
    <source>
        <dbReference type="Pfam" id="PF07484"/>
    </source>
</evidence>
<evidence type="ECO:0000313" key="3">
    <source>
        <dbReference type="EMBL" id="QJB31144.1"/>
    </source>
</evidence>
<evidence type="ECO:0000256" key="1">
    <source>
        <dbReference type="SAM" id="MobiDB-lite"/>
    </source>
</evidence>
<dbReference type="KEGG" id="coy:HF329_07450"/>
<dbReference type="EMBL" id="CP051205">
    <property type="protein sequence ID" value="QJB31144.1"/>
    <property type="molecule type" value="Genomic_DNA"/>
</dbReference>
<feature type="region of interest" description="Disordered" evidence="1">
    <location>
        <begin position="99"/>
        <end position="119"/>
    </location>
</feature>
<dbReference type="SUPFAM" id="SSF88874">
    <property type="entry name" value="Receptor-binding domain of short tail fibre protein gp12"/>
    <property type="match status" value="1"/>
</dbReference>
<protein>
    <submittedName>
        <fullName evidence="3">Tail fiber protein</fullName>
    </submittedName>
</protein>
<feature type="region of interest" description="Disordered" evidence="1">
    <location>
        <begin position="136"/>
        <end position="176"/>
    </location>
</feature>
<name>A0AAE6ZDU9_9BACT</name>
<organism evidence="3 4">
    <name type="scientific">Chitinophaga oryzae</name>
    <dbReference type="NCBI Taxonomy" id="2725414"/>
    <lineage>
        <taxon>Bacteria</taxon>
        <taxon>Pseudomonadati</taxon>
        <taxon>Bacteroidota</taxon>
        <taxon>Chitinophagia</taxon>
        <taxon>Chitinophagales</taxon>
        <taxon>Chitinophagaceae</taxon>
        <taxon>Chitinophaga</taxon>
    </lineage>
</organism>
<sequence length="194" mass="21023">MIPAPLYAGHLPVMPSCVPPGAVMAFAGKITEQYSRPADFESMVNTCGWMLCDGRTLSQLEYPILYHVLGKQYNTGKEKDDEFSVPDYRGYFFRMTDMGSGRDPDAGSRKLANGDTSSEVGSLQEDALQLHQHIYKEPGQPSGPVGSSGTGSPITAGDNLTGNPSDSMAPPGNVRTSAETRAKNVYVYYIIKFL</sequence>
<feature type="domain" description="Phage tail collar" evidence="2">
    <location>
        <begin position="47"/>
        <end position="92"/>
    </location>
</feature>
<dbReference type="Gene3D" id="3.90.1340.10">
    <property type="entry name" value="Phage tail collar domain"/>
    <property type="match status" value="1"/>
</dbReference>
<evidence type="ECO:0000313" key="4">
    <source>
        <dbReference type="Proteomes" id="UP000502421"/>
    </source>
</evidence>
<dbReference type="InterPro" id="IPR011083">
    <property type="entry name" value="Phage_tail_collar_dom"/>
</dbReference>
<reference evidence="4" key="1">
    <citation type="submission" date="2020-04" db="EMBL/GenBank/DDBJ databases">
        <authorList>
            <person name="Kittiwongwattana C."/>
        </authorList>
    </citation>
    <scope>NUCLEOTIDE SEQUENCE [LARGE SCALE GENOMIC DNA]</scope>
    <source>
        <strain evidence="4">1310</strain>
    </source>
</reference>
<dbReference type="Proteomes" id="UP000502421">
    <property type="component" value="Chromosome"/>
</dbReference>